<keyword evidence="4" id="KW-0249">Electron transport</keyword>
<keyword evidence="1" id="KW-0813">Transport</keyword>
<gene>
    <name evidence="9" type="ORF">A3196_04430</name>
</gene>
<feature type="domain" description="Cytochrome c" evidence="8">
    <location>
        <begin position="116"/>
        <end position="198"/>
    </location>
</feature>
<organism evidence="9 10">
    <name type="scientific">Candidatus Thiodiazotropha endoloripes</name>
    <dbReference type="NCBI Taxonomy" id="1818881"/>
    <lineage>
        <taxon>Bacteria</taxon>
        <taxon>Pseudomonadati</taxon>
        <taxon>Pseudomonadota</taxon>
        <taxon>Gammaproteobacteria</taxon>
        <taxon>Chromatiales</taxon>
        <taxon>Sedimenticolaceae</taxon>
        <taxon>Candidatus Thiodiazotropha</taxon>
    </lineage>
</organism>
<dbReference type="PANTHER" id="PTHR33751:SF9">
    <property type="entry name" value="CYTOCHROME C4"/>
    <property type="match status" value="1"/>
</dbReference>
<reference evidence="9 10" key="1">
    <citation type="submission" date="2016-03" db="EMBL/GenBank/DDBJ databases">
        <title>Chemosynthetic sulphur-oxidizing symbionts of marine invertebrate animals are capable of nitrogen fixation.</title>
        <authorList>
            <person name="Petersen J.M."/>
            <person name="Kemper A."/>
            <person name="Gruber-Vodicka H."/>
            <person name="Cardini U."/>
            <person name="Geest Mvander."/>
            <person name="Kleiner M."/>
            <person name="Bulgheresi S."/>
            <person name="Fussmann M."/>
            <person name="Herbold C."/>
            <person name="Seah B.K.B."/>
            <person name="Antony C.Paul."/>
            <person name="Liu D."/>
            <person name="Belitz A."/>
            <person name="Weber M."/>
        </authorList>
    </citation>
    <scope>NUCLEOTIDE SEQUENCE [LARGE SCALE GENOMIC DNA]</scope>
    <source>
        <strain evidence="9">G_D</strain>
    </source>
</reference>
<comment type="caution">
    <text evidence="9">The sequence shown here is derived from an EMBL/GenBank/DDBJ whole genome shotgun (WGS) entry which is preliminary data.</text>
</comment>
<dbReference type="Pfam" id="PF00034">
    <property type="entry name" value="Cytochrom_C"/>
    <property type="match status" value="2"/>
</dbReference>
<evidence type="ECO:0000256" key="6">
    <source>
        <dbReference type="PROSITE-ProRule" id="PRU00433"/>
    </source>
</evidence>
<evidence type="ECO:0000313" key="9">
    <source>
        <dbReference type="EMBL" id="ODB96074.1"/>
    </source>
</evidence>
<feature type="signal peptide" evidence="7">
    <location>
        <begin position="1"/>
        <end position="19"/>
    </location>
</feature>
<dbReference type="AlphaFoldDB" id="A0A1E2UNF7"/>
<dbReference type="EMBL" id="LVJZ01000003">
    <property type="protein sequence ID" value="ODB96074.1"/>
    <property type="molecule type" value="Genomic_DNA"/>
</dbReference>
<keyword evidence="3 6" id="KW-0479">Metal-binding</keyword>
<feature type="chain" id="PRO_5009119022" description="Cytochrome c domain-containing protein" evidence="7">
    <location>
        <begin position="20"/>
        <end position="279"/>
    </location>
</feature>
<evidence type="ECO:0000256" key="3">
    <source>
        <dbReference type="ARBA" id="ARBA00022723"/>
    </source>
</evidence>
<feature type="domain" description="Cytochrome c" evidence="8">
    <location>
        <begin position="20"/>
        <end position="101"/>
    </location>
</feature>
<dbReference type="PANTHER" id="PTHR33751">
    <property type="entry name" value="CBB3-TYPE CYTOCHROME C OXIDASE SUBUNIT FIXP"/>
    <property type="match status" value="1"/>
</dbReference>
<keyword evidence="10" id="KW-1185">Reference proteome</keyword>
<evidence type="ECO:0000256" key="4">
    <source>
        <dbReference type="ARBA" id="ARBA00022982"/>
    </source>
</evidence>
<dbReference type="InterPro" id="IPR050597">
    <property type="entry name" value="Cytochrome_c_Oxidase_Subunit"/>
</dbReference>
<proteinExistence type="predicted"/>
<dbReference type="InterPro" id="IPR036909">
    <property type="entry name" value="Cyt_c-like_dom_sf"/>
</dbReference>
<dbReference type="Proteomes" id="UP000094849">
    <property type="component" value="Unassembled WGS sequence"/>
</dbReference>
<evidence type="ECO:0000256" key="2">
    <source>
        <dbReference type="ARBA" id="ARBA00022617"/>
    </source>
</evidence>
<dbReference type="GO" id="GO:0046872">
    <property type="term" value="F:metal ion binding"/>
    <property type="evidence" value="ECO:0007669"/>
    <property type="project" value="UniProtKB-KW"/>
</dbReference>
<dbReference type="STRING" id="1818881.A3196_04430"/>
<dbReference type="RefSeq" id="WP_083223261.1">
    <property type="nucleotide sequence ID" value="NZ_LVJZ01000003.1"/>
</dbReference>
<keyword evidence="2 6" id="KW-0349">Heme</keyword>
<keyword evidence="5 6" id="KW-0408">Iron</keyword>
<evidence type="ECO:0000259" key="8">
    <source>
        <dbReference type="PROSITE" id="PS51007"/>
    </source>
</evidence>
<dbReference type="GO" id="GO:0020037">
    <property type="term" value="F:heme binding"/>
    <property type="evidence" value="ECO:0007669"/>
    <property type="project" value="InterPro"/>
</dbReference>
<name>A0A1E2UNF7_9GAMM</name>
<keyword evidence="7" id="KW-0732">Signal</keyword>
<evidence type="ECO:0000313" key="10">
    <source>
        <dbReference type="Proteomes" id="UP000094849"/>
    </source>
</evidence>
<dbReference type="PROSITE" id="PS51007">
    <property type="entry name" value="CYTC"/>
    <property type="match status" value="2"/>
</dbReference>
<dbReference type="GO" id="GO:0009055">
    <property type="term" value="F:electron transfer activity"/>
    <property type="evidence" value="ECO:0007669"/>
    <property type="project" value="InterPro"/>
</dbReference>
<evidence type="ECO:0000256" key="5">
    <source>
        <dbReference type="ARBA" id="ARBA00023004"/>
    </source>
</evidence>
<dbReference type="Gene3D" id="1.10.760.10">
    <property type="entry name" value="Cytochrome c-like domain"/>
    <property type="match status" value="2"/>
</dbReference>
<evidence type="ECO:0000256" key="1">
    <source>
        <dbReference type="ARBA" id="ARBA00022448"/>
    </source>
</evidence>
<evidence type="ECO:0000256" key="7">
    <source>
        <dbReference type="SAM" id="SignalP"/>
    </source>
</evidence>
<dbReference type="SUPFAM" id="SSF46626">
    <property type="entry name" value="Cytochrome c"/>
    <property type="match status" value="2"/>
</dbReference>
<accession>A0A1E2UNF7</accession>
<sequence>MLLKTVLILLLLLPNLCQALNIENGKRINRSCALCHGDYGQGTPGTMSPRLAGLPADYLVKELKFYRSGERSYAPMVIASSIKKMTDDDIRDISEYLAGVNLRNLNLPKIPEYPNGKPDKGKEIFNDVCKSCHKKSGLGKPKKDIPPVAGQYGSYIFSQIKKFQDKQRHHDDDPEDETFDDYADSEIDDIIAYVTTLPAHPPLPETNDFSVGMSSMMDSMSMVGMVQGGDQDDLNISGQFRVTPSGDIVLKPLNQDMRSIAGLSGNFRITPTGILFMPN</sequence>
<dbReference type="InterPro" id="IPR009056">
    <property type="entry name" value="Cyt_c-like_dom"/>
</dbReference>
<protein>
    <recommendedName>
        <fullName evidence="8">Cytochrome c domain-containing protein</fullName>
    </recommendedName>
</protein>